<dbReference type="Proteomes" id="UP000235616">
    <property type="component" value="Unassembled WGS sequence"/>
</dbReference>
<evidence type="ECO:0000256" key="5">
    <source>
        <dbReference type="ARBA" id="ARBA00023136"/>
    </source>
</evidence>
<evidence type="ECO:0000256" key="1">
    <source>
        <dbReference type="ARBA" id="ARBA00004651"/>
    </source>
</evidence>
<sequence length="302" mass="32390">MLWQRAARSQRRLTIERFVERRVLASGAGGAASVPMSGKAASAPPQVERARQEAVPFWPEVLEHLAVRAGLAGAGKPVAIASAGIALGVVWIGVRVSVVAACAAAVASAAAVALAVTARAQRRRLAIVTQLPAFLDGIVRLVTLGNSVPAAFQAALKSTEAPLRECLDHVSRMMRAGAEIDRALAHVAIVYRTREFEFVGAVLRLSVKYGGRADVMLERMSAFMRDLEQAERELSAMSAETRLSAWVLVALPILIGGFLVATNPTYFQAMWGDADGRRLICLAFALQAVGGYLLYRMTRLRA</sequence>
<feature type="coiled-coil region" evidence="6">
    <location>
        <begin position="213"/>
        <end position="240"/>
    </location>
</feature>
<keyword evidence="5 7" id="KW-0472">Membrane</keyword>
<feature type="transmembrane region" description="Helical" evidence="7">
    <location>
        <begin position="276"/>
        <end position="295"/>
    </location>
</feature>
<comment type="caution">
    <text evidence="9">The sequence shown here is derived from an EMBL/GenBank/DDBJ whole genome shotgun (WGS) entry which is preliminary data.</text>
</comment>
<evidence type="ECO:0000313" key="10">
    <source>
        <dbReference type="Proteomes" id="UP000235616"/>
    </source>
</evidence>
<dbReference type="InterPro" id="IPR018076">
    <property type="entry name" value="T2SS_GspF_dom"/>
</dbReference>
<evidence type="ECO:0000256" key="7">
    <source>
        <dbReference type="SAM" id="Phobius"/>
    </source>
</evidence>
<dbReference type="OrthoDB" id="597333at2"/>
<evidence type="ECO:0000256" key="4">
    <source>
        <dbReference type="ARBA" id="ARBA00022989"/>
    </source>
</evidence>
<evidence type="ECO:0000313" key="9">
    <source>
        <dbReference type="EMBL" id="PMS18389.1"/>
    </source>
</evidence>
<dbReference type="PANTHER" id="PTHR35007:SF1">
    <property type="entry name" value="PILUS ASSEMBLY PROTEIN"/>
    <property type="match status" value="1"/>
</dbReference>
<dbReference type="GO" id="GO:0005886">
    <property type="term" value="C:plasma membrane"/>
    <property type="evidence" value="ECO:0007669"/>
    <property type="project" value="UniProtKB-SubCell"/>
</dbReference>
<evidence type="ECO:0000256" key="3">
    <source>
        <dbReference type="ARBA" id="ARBA00022692"/>
    </source>
</evidence>
<evidence type="ECO:0000259" key="8">
    <source>
        <dbReference type="Pfam" id="PF00482"/>
    </source>
</evidence>
<evidence type="ECO:0000256" key="2">
    <source>
        <dbReference type="ARBA" id="ARBA00022475"/>
    </source>
</evidence>
<keyword evidence="6" id="KW-0175">Coiled coil</keyword>
<keyword evidence="4 7" id="KW-1133">Transmembrane helix</keyword>
<evidence type="ECO:0000256" key="6">
    <source>
        <dbReference type="SAM" id="Coils"/>
    </source>
</evidence>
<keyword evidence="2" id="KW-1003">Cell membrane</keyword>
<proteinExistence type="predicted"/>
<dbReference type="Pfam" id="PF00482">
    <property type="entry name" value="T2SSF"/>
    <property type="match status" value="1"/>
</dbReference>
<reference evidence="9 10" key="1">
    <citation type="submission" date="2018-01" db="EMBL/GenBank/DDBJ databases">
        <title>Whole genome analyses suggest that Burkholderia sensu lato contains two further novel genera in the rhizoxinica-symbiotica group Mycetohabitans gen. nov., and Trinickia gen. nov.: implications for the evolution of diazotrophy and nodulation in the Burkholderiaceae.</title>
        <authorList>
            <person name="Estrada-de los Santos P."/>
            <person name="Palmer M."/>
            <person name="Chavez-Ramirez B."/>
            <person name="Beukes C."/>
            <person name="Steenkamp E.T."/>
            <person name="Hirsch A.M."/>
            <person name="Manyaka P."/>
            <person name="Maluk M."/>
            <person name="Lafos M."/>
            <person name="Crook M."/>
            <person name="Gross E."/>
            <person name="Simon M.F."/>
            <person name="Bueno dos Reis Junior F."/>
            <person name="Poole P.S."/>
            <person name="Venter S.N."/>
            <person name="James E.K."/>
        </authorList>
    </citation>
    <scope>NUCLEOTIDE SEQUENCE [LARGE SCALE GENOMIC DNA]</scope>
    <source>
        <strain evidence="9 10">GIMN1.004</strain>
    </source>
</reference>
<dbReference type="AlphaFoldDB" id="A0A2N7VMK9"/>
<organism evidence="9 10">
    <name type="scientific">Trinickia dabaoshanensis</name>
    <dbReference type="NCBI Taxonomy" id="564714"/>
    <lineage>
        <taxon>Bacteria</taxon>
        <taxon>Pseudomonadati</taxon>
        <taxon>Pseudomonadota</taxon>
        <taxon>Betaproteobacteria</taxon>
        <taxon>Burkholderiales</taxon>
        <taxon>Burkholderiaceae</taxon>
        <taxon>Trinickia</taxon>
    </lineage>
</organism>
<gene>
    <name evidence="9" type="ORF">C0Z18_17175</name>
</gene>
<accession>A0A2N7VMK9</accession>
<protein>
    <submittedName>
        <fullName evidence="9">Pilus assembly protein</fullName>
    </submittedName>
</protein>
<keyword evidence="3 7" id="KW-0812">Transmembrane</keyword>
<feature type="transmembrane region" description="Helical" evidence="7">
    <location>
        <begin position="243"/>
        <end position="261"/>
    </location>
</feature>
<feature type="transmembrane region" description="Helical" evidence="7">
    <location>
        <begin position="92"/>
        <end position="116"/>
    </location>
</feature>
<name>A0A2N7VMK9_9BURK</name>
<comment type="subcellular location">
    <subcellularLocation>
        <location evidence="1">Cell membrane</location>
        <topology evidence="1">Multi-pass membrane protein</topology>
    </subcellularLocation>
</comment>
<keyword evidence="10" id="KW-1185">Reference proteome</keyword>
<dbReference type="PANTHER" id="PTHR35007">
    <property type="entry name" value="INTEGRAL MEMBRANE PROTEIN-RELATED"/>
    <property type="match status" value="1"/>
</dbReference>
<dbReference type="EMBL" id="PNYA01000015">
    <property type="protein sequence ID" value="PMS18389.1"/>
    <property type="molecule type" value="Genomic_DNA"/>
</dbReference>
<feature type="domain" description="Type II secretion system protein GspF" evidence="8">
    <location>
        <begin position="134"/>
        <end position="260"/>
    </location>
</feature>